<dbReference type="Proteomes" id="UP000650533">
    <property type="component" value="Chromosome 12"/>
</dbReference>
<protein>
    <submittedName>
        <fullName evidence="2">Phosphate import ATP-binding protein PstB</fullName>
    </submittedName>
</protein>
<reference evidence="2" key="1">
    <citation type="submission" date="2020-05" db="EMBL/GenBank/DDBJ databases">
        <title>Evolutionary and genomic comparisons of hybrid uninucleate and nonhybrid Rhizoctonia fungi.</title>
        <authorList>
            <person name="Li C."/>
            <person name="Chen X."/>
        </authorList>
    </citation>
    <scope>NUCLEOTIDE SEQUENCE</scope>
    <source>
        <strain evidence="2">AG-1 IA</strain>
    </source>
</reference>
<name>A0A8H8P422_9AGAM</name>
<dbReference type="EMBL" id="CP059669">
    <property type="protein sequence ID" value="QRW24835.1"/>
    <property type="molecule type" value="Genomic_DNA"/>
</dbReference>
<dbReference type="AlphaFoldDB" id="A0A8H8P422"/>
<dbReference type="PANTHER" id="PTHR38846">
    <property type="entry name" value="C3H1-TYPE DOMAIN-CONTAINING PROTEIN"/>
    <property type="match status" value="1"/>
</dbReference>
<keyword evidence="2" id="KW-0067">ATP-binding</keyword>
<feature type="region of interest" description="Disordered" evidence="1">
    <location>
        <begin position="849"/>
        <end position="875"/>
    </location>
</feature>
<keyword evidence="2" id="KW-0547">Nucleotide-binding</keyword>
<dbReference type="GO" id="GO:0005524">
    <property type="term" value="F:ATP binding"/>
    <property type="evidence" value="ECO:0007669"/>
    <property type="project" value="UniProtKB-KW"/>
</dbReference>
<evidence type="ECO:0000313" key="2">
    <source>
        <dbReference type="EMBL" id="QRW24835.1"/>
    </source>
</evidence>
<dbReference type="PANTHER" id="PTHR38846:SF1">
    <property type="entry name" value="C3H1-TYPE DOMAIN-CONTAINING PROTEIN"/>
    <property type="match status" value="1"/>
</dbReference>
<dbReference type="GeneID" id="67034025"/>
<accession>A0A8H8P422</accession>
<evidence type="ECO:0000256" key="1">
    <source>
        <dbReference type="SAM" id="MobiDB-lite"/>
    </source>
</evidence>
<gene>
    <name evidence="2" type="ORF">RhiXN_11747</name>
</gene>
<sequence>MSTIPRSLLASSANAKHFLDRAVEALGFLKRESRIQIAFPDGWKDLSSDPGTVGEWYRLQGGCTRFQTVLYCKFKTGVQHEYILLPLFERPDQPTQWFCKIERMADPRFKDRINAIGIHGTDAFDYVQVFDRASNEYQDLKENCFIVADIHYPRTLDLYHALAICWAIGSNPKTQRYTLQQFNCYFFSWTIVLCLARYATGWEVTYRSCIEEIKEEILNSVESSDSTTQAKLLLILSKIRRSGSEESQDQHSLLSTLGVELGGEGFTSAMGKSISSMLWEENGPDFIRTALRGRLKVLADNTVDLLAEGLGIDNELPLIYQRKEAGPRSIHRYSLEAAKIFHRDAWRQAPGHVKELERGIKNERGSTEDVGAHKSLAHRIGASRGVVLAIMPAFITQYGYQGAYLAARADDRLWRHDGRDRTLRKILFVGNTIRHLPRHVYYATKIALPYTSIVTSKVKELDTTFFEIGQAGVARMVSELHHGIQDKYGPHTLQDTIVELREKNPEWDEQMIRQVIVEIIFELANEIGAVEMSPKEIWDVMLWQCLGEIITDVVLKVIKRHLLNIGFKWRQNTSLDSINQPSEPATKSHQELQTFMRQRIERLSKRQIETMRIVEHIPAPFATPAPQSQKEMEDQIEAIWRGSIPILEDHQSFTVSSRLFHELNGISHPVTILGYPAGTFATLYRSRPKILKKLTHTKNYSTNQSKIGADSAQKPPPKELRTHIEKFFAKYPGFDYDPTKPCMDEFKRLKQWTGWQKSIDEFEKARKGMNGALTNQFNAIYGKDPEDLSAWRNLCSALNLAEIPTNIPACKKLIRSLYINIVDLVDQPVTDVRVGYFRTEQELAIYTRETEKAASSQGRSKPKLRKAGDSPVTKL</sequence>
<proteinExistence type="predicted"/>
<dbReference type="RefSeq" id="XP_043185072.1">
    <property type="nucleotide sequence ID" value="XM_043331562.1"/>
</dbReference>
<organism evidence="2 3">
    <name type="scientific">Rhizoctonia solani</name>
    <dbReference type="NCBI Taxonomy" id="456999"/>
    <lineage>
        <taxon>Eukaryota</taxon>
        <taxon>Fungi</taxon>
        <taxon>Dikarya</taxon>
        <taxon>Basidiomycota</taxon>
        <taxon>Agaricomycotina</taxon>
        <taxon>Agaricomycetes</taxon>
        <taxon>Cantharellales</taxon>
        <taxon>Ceratobasidiaceae</taxon>
        <taxon>Rhizoctonia</taxon>
    </lineage>
</organism>
<dbReference type="KEGG" id="rsx:RhiXN_11747"/>
<evidence type="ECO:0000313" key="3">
    <source>
        <dbReference type="Proteomes" id="UP000650533"/>
    </source>
</evidence>